<dbReference type="InterPro" id="IPR000719">
    <property type="entry name" value="Prot_kinase_dom"/>
</dbReference>
<dbReference type="KEGG" id="rmar:GBA65_19680"/>
<protein>
    <recommendedName>
        <fullName evidence="1">non-specific serine/threonine protein kinase</fullName>
        <ecNumber evidence="1">2.7.11.1</ecNumber>
    </recommendedName>
</protein>
<dbReference type="CDD" id="cd14014">
    <property type="entry name" value="STKc_PknB_like"/>
    <property type="match status" value="1"/>
</dbReference>
<dbReference type="SMART" id="SM00220">
    <property type="entry name" value="S_TKc"/>
    <property type="match status" value="1"/>
</dbReference>
<dbReference type="GO" id="GO:0005524">
    <property type="term" value="F:ATP binding"/>
    <property type="evidence" value="ECO:0007669"/>
    <property type="project" value="UniProtKB-UniRule"/>
</dbReference>
<evidence type="ECO:0000256" key="6">
    <source>
        <dbReference type="ARBA" id="ARBA00022840"/>
    </source>
</evidence>
<accession>A0A6G8Q1P3</accession>
<evidence type="ECO:0000313" key="12">
    <source>
        <dbReference type="Proteomes" id="UP000502706"/>
    </source>
</evidence>
<evidence type="ECO:0000256" key="3">
    <source>
        <dbReference type="ARBA" id="ARBA00022679"/>
    </source>
</evidence>
<proteinExistence type="predicted"/>
<feature type="binding site" evidence="9">
    <location>
        <position position="39"/>
    </location>
    <ligand>
        <name>ATP</name>
        <dbReference type="ChEBI" id="CHEBI:30616"/>
    </ligand>
</feature>
<dbReference type="PROSITE" id="PS50011">
    <property type="entry name" value="PROTEIN_KINASE_DOM"/>
    <property type="match status" value="1"/>
</dbReference>
<name>A0A6G8Q1P3_9ACTN</name>
<evidence type="ECO:0000256" key="8">
    <source>
        <dbReference type="ARBA" id="ARBA00048679"/>
    </source>
</evidence>
<evidence type="ECO:0000256" key="4">
    <source>
        <dbReference type="ARBA" id="ARBA00022741"/>
    </source>
</evidence>
<comment type="catalytic activity">
    <reaction evidence="7">
        <text>L-threonyl-[protein] + ATP = O-phospho-L-threonyl-[protein] + ADP + H(+)</text>
        <dbReference type="Rhea" id="RHEA:46608"/>
        <dbReference type="Rhea" id="RHEA-COMP:11060"/>
        <dbReference type="Rhea" id="RHEA-COMP:11605"/>
        <dbReference type="ChEBI" id="CHEBI:15378"/>
        <dbReference type="ChEBI" id="CHEBI:30013"/>
        <dbReference type="ChEBI" id="CHEBI:30616"/>
        <dbReference type="ChEBI" id="CHEBI:61977"/>
        <dbReference type="ChEBI" id="CHEBI:456216"/>
        <dbReference type="EC" id="2.7.11.1"/>
    </reaction>
</comment>
<dbReference type="InterPro" id="IPR008271">
    <property type="entry name" value="Ser/Thr_kinase_AS"/>
</dbReference>
<evidence type="ECO:0000256" key="5">
    <source>
        <dbReference type="ARBA" id="ARBA00022777"/>
    </source>
</evidence>
<evidence type="ECO:0000256" key="7">
    <source>
        <dbReference type="ARBA" id="ARBA00047899"/>
    </source>
</evidence>
<feature type="domain" description="Protein kinase" evidence="10">
    <location>
        <begin position="10"/>
        <end position="219"/>
    </location>
</feature>
<dbReference type="InterPro" id="IPR017441">
    <property type="entry name" value="Protein_kinase_ATP_BS"/>
</dbReference>
<evidence type="ECO:0000256" key="2">
    <source>
        <dbReference type="ARBA" id="ARBA00022527"/>
    </source>
</evidence>
<dbReference type="EC" id="2.7.11.1" evidence="1"/>
<keyword evidence="4 9" id="KW-0547">Nucleotide-binding</keyword>
<evidence type="ECO:0000313" key="11">
    <source>
        <dbReference type="EMBL" id="QIN80368.1"/>
    </source>
</evidence>
<gene>
    <name evidence="11" type="ORF">GBA65_19680</name>
</gene>
<dbReference type="PROSITE" id="PS00108">
    <property type="entry name" value="PROTEIN_KINASE_ST"/>
    <property type="match status" value="1"/>
</dbReference>
<dbReference type="PANTHER" id="PTHR43289">
    <property type="entry name" value="MITOGEN-ACTIVATED PROTEIN KINASE KINASE KINASE 20-RELATED"/>
    <property type="match status" value="1"/>
</dbReference>
<dbReference type="Proteomes" id="UP000502706">
    <property type="component" value="Chromosome"/>
</dbReference>
<dbReference type="GO" id="GO:0004674">
    <property type="term" value="F:protein serine/threonine kinase activity"/>
    <property type="evidence" value="ECO:0007669"/>
    <property type="project" value="UniProtKB-KW"/>
</dbReference>
<keyword evidence="5 11" id="KW-0418">Kinase</keyword>
<dbReference type="AlphaFoldDB" id="A0A6G8Q1P3"/>
<dbReference type="PANTHER" id="PTHR43289:SF34">
    <property type="entry name" value="SERINE_THREONINE-PROTEIN KINASE YBDM-RELATED"/>
    <property type="match status" value="1"/>
</dbReference>
<keyword evidence="12" id="KW-1185">Reference proteome</keyword>
<keyword evidence="3" id="KW-0808">Transferase</keyword>
<dbReference type="Pfam" id="PF00069">
    <property type="entry name" value="Pkinase"/>
    <property type="match status" value="1"/>
</dbReference>
<dbReference type="InterPro" id="IPR011009">
    <property type="entry name" value="Kinase-like_dom_sf"/>
</dbReference>
<dbReference type="FunFam" id="3.30.200.20:FF:000035">
    <property type="entry name" value="Serine/threonine protein kinase Stk1"/>
    <property type="match status" value="1"/>
</dbReference>
<keyword evidence="6 9" id="KW-0067">ATP-binding</keyword>
<dbReference type="Gene3D" id="1.10.510.10">
    <property type="entry name" value="Transferase(Phosphotransferase) domain 1"/>
    <property type="match status" value="1"/>
</dbReference>
<sequence length="219" mass="23814">MQQKLLNRRYGISGLLGTGGMAKVYLAHDDVLGRDVALKVLREQYAENEEFVERFRREAQAAARLSHPNIVATYDRGRSEDGSYYIVMEYVSGGTLKDRIVRGGPLDPDRAAELAAQIAGALGAAHDRGVIHRDVKPQNVLLTHSGDAKVTDFGIARAASEASLSGTSVILGTVSYMSPEQAMGRTVGRRAICTPSAWCSTRCSPAGCPSRPRRRWPSR</sequence>
<dbReference type="EMBL" id="CP045121">
    <property type="protein sequence ID" value="QIN80368.1"/>
    <property type="molecule type" value="Genomic_DNA"/>
</dbReference>
<dbReference type="Gene3D" id="3.30.200.20">
    <property type="entry name" value="Phosphorylase Kinase, domain 1"/>
    <property type="match status" value="1"/>
</dbReference>
<organism evidence="11 12">
    <name type="scientific">Rubrobacter marinus</name>
    <dbReference type="NCBI Taxonomy" id="2653852"/>
    <lineage>
        <taxon>Bacteria</taxon>
        <taxon>Bacillati</taxon>
        <taxon>Actinomycetota</taxon>
        <taxon>Rubrobacteria</taxon>
        <taxon>Rubrobacterales</taxon>
        <taxon>Rubrobacteraceae</taxon>
        <taxon>Rubrobacter</taxon>
    </lineage>
</organism>
<keyword evidence="2" id="KW-0723">Serine/threonine-protein kinase</keyword>
<dbReference type="RefSeq" id="WP_166398039.1">
    <property type="nucleotide sequence ID" value="NZ_CP045121.1"/>
</dbReference>
<evidence type="ECO:0000256" key="9">
    <source>
        <dbReference type="PROSITE-ProRule" id="PRU10141"/>
    </source>
</evidence>
<evidence type="ECO:0000256" key="1">
    <source>
        <dbReference type="ARBA" id="ARBA00012513"/>
    </source>
</evidence>
<dbReference type="SUPFAM" id="SSF56112">
    <property type="entry name" value="Protein kinase-like (PK-like)"/>
    <property type="match status" value="1"/>
</dbReference>
<dbReference type="PROSITE" id="PS00107">
    <property type="entry name" value="PROTEIN_KINASE_ATP"/>
    <property type="match status" value="1"/>
</dbReference>
<comment type="catalytic activity">
    <reaction evidence="8">
        <text>L-seryl-[protein] + ATP = O-phospho-L-seryl-[protein] + ADP + H(+)</text>
        <dbReference type="Rhea" id="RHEA:17989"/>
        <dbReference type="Rhea" id="RHEA-COMP:9863"/>
        <dbReference type="Rhea" id="RHEA-COMP:11604"/>
        <dbReference type="ChEBI" id="CHEBI:15378"/>
        <dbReference type="ChEBI" id="CHEBI:29999"/>
        <dbReference type="ChEBI" id="CHEBI:30616"/>
        <dbReference type="ChEBI" id="CHEBI:83421"/>
        <dbReference type="ChEBI" id="CHEBI:456216"/>
        <dbReference type="EC" id="2.7.11.1"/>
    </reaction>
</comment>
<evidence type="ECO:0000259" key="10">
    <source>
        <dbReference type="PROSITE" id="PS50011"/>
    </source>
</evidence>
<reference evidence="11 12" key="1">
    <citation type="submission" date="2019-10" db="EMBL/GenBank/DDBJ databases">
        <title>Rubrobacter sp nov SCSIO 52915 isolated from a deep-sea sediment in the South China Sea.</title>
        <authorList>
            <person name="Chen R.W."/>
        </authorList>
    </citation>
    <scope>NUCLEOTIDE SEQUENCE [LARGE SCALE GENOMIC DNA]</scope>
    <source>
        <strain evidence="11 12">SCSIO 52915</strain>
    </source>
</reference>